<organism evidence="3 4">
    <name type="scientific">Buchnera aphidicola</name>
    <name type="common">Therioaphis trifolii</name>
    <dbReference type="NCBI Taxonomy" id="1241884"/>
    <lineage>
        <taxon>Bacteria</taxon>
        <taxon>Pseudomonadati</taxon>
        <taxon>Pseudomonadota</taxon>
        <taxon>Gammaproteobacteria</taxon>
        <taxon>Enterobacterales</taxon>
        <taxon>Erwiniaceae</taxon>
        <taxon>Buchnera</taxon>
    </lineage>
</organism>
<evidence type="ECO:0000313" key="3">
    <source>
        <dbReference type="EMBL" id="QCI27293.1"/>
    </source>
</evidence>
<keyword evidence="4" id="KW-1185">Reference proteome</keyword>
<dbReference type="PANTHER" id="PTHR46229:SF2">
    <property type="entry name" value="BOLA-LIKE PROTEIN 1"/>
    <property type="match status" value="1"/>
</dbReference>
<reference evidence="3 4" key="1">
    <citation type="submission" date="2018-10" db="EMBL/GenBank/DDBJ databases">
        <title>Comparative functional genomics of the obligate endosymbiont Buchnera aphidicola.</title>
        <authorList>
            <person name="Chong R.A."/>
        </authorList>
    </citation>
    <scope>NUCLEOTIDE SEQUENCE [LARGE SCALE GENOMIC DNA]</scope>
    <source>
        <strain evidence="3 4">Tma</strain>
    </source>
</reference>
<dbReference type="Pfam" id="PF01722">
    <property type="entry name" value="BolA"/>
    <property type="match status" value="1"/>
</dbReference>
<accession>A0A4D6YGE0</accession>
<name>A0A4D6YGE0_9GAMM</name>
<comment type="similarity">
    <text evidence="1 2">Belongs to the BolA/IbaG family.</text>
</comment>
<evidence type="ECO:0000256" key="1">
    <source>
        <dbReference type="ARBA" id="ARBA00005578"/>
    </source>
</evidence>
<dbReference type="PIRSF" id="PIRSF003113">
    <property type="entry name" value="BolA"/>
    <property type="match status" value="1"/>
</dbReference>
<sequence length="96" mass="11860">MLKKIQKYFNTNLVMIYDNTKKHKNNNNKKHFTLIIISDYFLKIKMLHRHQKVYKLLYSEMKNKIHAISIYTYTINEWKNNKIQKKYNINCKFSNI</sequence>
<dbReference type="InterPro" id="IPR050961">
    <property type="entry name" value="BolA/IbaG_stress_morph_reg"/>
</dbReference>
<dbReference type="OrthoDB" id="9812890at2"/>
<dbReference type="InterPro" id="IPR002634">
    <property type="entry name" value="BolA"/>
</dbReference>
<dbReference type="Proteomes" id="UP000298603">
    <property type="component" value="Chromosome"/>
</dbReference>
<proteinExistence type="inferred from homology"/>
<gene>
    <name evidence="3" type="ORF">D9V81_01575</name>
</gene>
<dbReference type="EMBL" id="CP032996">
    <property type="protein sequence ID" value="QCI27293.1"/>
    <property type="molecule type" value="Genomic_DNA"/>
</dbReference>
<dbReference type="Gene3D" id="3.30.300.90">
    <property type="entry name" value="BolA-like"/>
    <property type="match status" value="1"/>
</dbReference>
<dbReference type="RefSeq" id="WP_158349559.1">
    <property type="nucleotide sequence ID" value="NZ_CP032996.1"/>
</dbReference>
<evidence type="ECO:0000313" key="4">
    <source>
        <dbReference type="Proteomes" id="UP000298603"/>
    </source>
</evidence>
<protein>
    <submittedName>
        <fullName evidence="3">BolA family transcriptional regulator</fullName>
    </submittedName>
</protein>
<dbReference type="AlphaFoldDB" id="A0A4D6YGE0"/>
<evidence type="ECO:0000256" key="2">
    <source>
        <dbReference type="RuleBase" id="RU003860"/>
    </source>
</evidence>
<dbReference type="InterPro" id="IPR036065">
    <property type="entry name" value="BolA-like_sf"/>
</dbReference>
<dbReference type="SUPFAM" id="SSF82657">
    <property type="entry name" value="BolA-like"/>
    <property type="match status" value="1"/>
</dbReference>
<dbReference type="GO" id="GO:0005829">
    <property type="term" value="C:cytosol"/>
    <property type="evidence" value="ECO:0007669"/>
    <property type="project" value="TreeGrafter"/>
</dbReference>
<dbReference type="GO" id="GO:0006351">
    <property type="term" value="P:DNA-templated transcription"/>
    <property type="evidence" value="ECO:0007669"/>
    <property type="project" value="TreeGrafter"/>
</dbReference>
<dbReference type="PANTHER" id="PTHR46229">
    <property type="entry name" value="BOLA TRANSCRIPTION REGULATOR"/>
    <property type="match status" value="1"/>
</dbReference>